<name>A0AAY4ASZ0_9TELE</name>
<sequence length="467" mass="52981">MASKLAPDPHFFCPVCKDILRDPVLLTCTHNVCKVCLDPPGRDGSLRCPVCGQLCAKEDCPANRALKNLCESLLRGRSEEEEEGMAHCCAPHGEKLKLFCLEDEQPVCLVCRDSVLHENHKFSPVEEVARRLKKELKVKVTSLQEKLKMFSEAKLVCVQSAEHTKNQAQHTEMQIKAEFENLHQFLRDEEGARISALREENLQKSQMMEKKIKKMSREIASLSDKIQVLEEEMEAEDILFLQKYRDTVERAQCTLQNPERLSGALIHVEKHLGNLKFRVWEKMPEDIVQYFPVTLNPTTAHPQLTVSEDLTSVSLGEVQRLPDNPERFDEYDAVLGSEGFHSGTHCWDVEVGDNTGWVLGLMAESANPKGEVYSRGGIWCLVFSDEKYEARSTPQSVTVLGVEKILQKVRVQLDWDRGKVTFCDPVDNTPLCTLTHTFTKRVFPYFATICNRSPLRILPAKVSVTVN</sequence>
<evidence type="ECO:0000256" key="3">
    <source>
        <dbReference type="ARBA" id="ARBA00022490"/>
    </source>
</evidence>
<dbReference type="GeneTree" id="ENSGT00970000193390"/>
<dbReference type="Pfam" id="PF00097">
    <property type="entry name" value="zf-C3HC4"/>
    <property type="match status" value="1"/>
</dbReference>
<evidence type="ECO:0000256" key="4">
    <source>
        <dbReference type="ARBA" id="ARBA00022723"/>
    </source>
</evidence>
<evidence type="ECO:0000256" key="2">
    <source>
        <dbReference type="ARBA" id="ARBA00008518"/>
    </source>
</evidence>
<dbReference type="AlphaFoldDB" id="A0AAY4ASZ0"/>
<dbReference type="Gene3D" id="2.60.120.920">
    <property type="match status" value="1"/>
</dbReference>
<feature type="domain" description="RING-type" evidence="9">
    <location>
        <begin position="13"/>
        <end position="51"/>
    </location>
</feature>
<evidence type="ECO:0008006" key="14">
    <source>
        <dbReference type="Google" id="ProtNLM"/>
    </source>
</evidence>
<evidence type="ECO:0000313" key="12">
    <source>
        <dbReference type="Ensembl" id="ENSDCDP00010011465.1"/>
    </source>
</evidence>
<comment type="similarity">
    <text evidence="2">Belongs to the TRIM/RBCC family.</text>
</comment>
<dbReference type="InterPro" id="IPR001870">
    <property type="entry name" value="B30.2/SPRY"/>
</dbReference>
<dbReference type="PANTHER" id="PTHR24103">
    <property type="entry name" value="E3 UBIQUITIN-PROTEIN LIGASE TRIM"/>
    <property type="match status" value="1"/>
</dbReference>
<reference evidence="12 13" key="1">
    <citation type="submission" date="2020-06" db="EMBL/GenBank/DDBJ databases">
        <authorList>
            <consortium name="Wellcome Sanger Institute Data Sharing"/>
        </authorList>
    </citation>
    <scope>NUCLEOTIDE SEQUENCE [LARGE SCALE GENOMIC DNA]</scope>
</reference>
<dbReference type="InterPro" id="IPR001841">
    <property type="entry name" value="Znf_RING"/>
</dbReference>
<evidence type="ECO:0000259" key="10">
    <source>
        <dbReference type="PROSITE" id="PS50119"/>
    </source>
</evidence>
<dbReference type="Ensembl" id="ENSDCDT00010011990.1">
    <property type="protein sequence ID" value="ENSDCDP00010011465.1"/>
    <property type="gene ID" value="ENSDCDG00010005088.1"/>
</dbReference>
<dbReference type="InterPro" id="IPR006574">
    <property type="entry name" value="PRY"/>
</dbReference>
<dbReference type="InterPro" id="IPR013083">
    <property type="entry name" value="Znf_RING/FYVE/PHD"/>
</dbReference>
<evidence type="ECO:0000256" key="5">
    <source>
        <dbReference type="ARBA" id="ARBA00022771"/>
    </source>
</evidence>
<dbReference type="InterPro" id="IPR000315">
    <property type="entry name" value="Znf_B-box"/>
</dbReference>
<keyword evidence="3" id="KW-0963">Cytoplasm</keyword>
<dbReference type="InterPro" id="IPR013320">
    <property type="entry name" value="ConA-like_dom_sf"/>
</dbReference>
<dbReference type="SMART" id="SM00184">
    <property type="entry name" value="RING"/>
    <property type="match status" value="1"/>
</dbReference>
<evidence type="ECO:0000256" key="8">
    <source>
        <dbReference type="SAM" id="Coils"/>
    </source>
</evidence>
<evidence type="ECO:0000256" key="7">
    <source>
        <dbReference type="PROSITE-ProRule" id="PRU00024"/>
    </source>
</evidence>
<feature type="domain" description="B30.2/SPRY" evidence="11">
    <location>
        <begin position="273"/>
        <end position="464"/>
    </location>
</feature>
<evidence type="ECO:0000256" key="1">
    <source>
        <dbReference type="ARBA" id="ARBA00004496"/>
    </source>
</evidence>
<feature type="coiled-coil region" evidence="8">
    <location>
        <begin position="198"/>
        <end position="239"/>
    </location>
</feature>
<keyword evidence="6" id="KW-0862">Zinc</keyword>
<dbReference type="SMART" id="SM00449">
    <property type="entry name" value="SPRY"/>
    <property type="match status" value="1"/>
</dbReference>
<dbReference type="Pfam" id="PF13765">
    <property type="entry name" value="PRY"/>
    <property type="match status" value="1"/>
</dbReference>
<dbReference type="PROSITE" id="PS50119">
    <property type="entry name" value="ZF_BBOX"/>
    <property type="match status" value="1"/>
</dbReference>
<comment type="subcellular location">
    <subcellularLocation>
        <location evidence="1">Cytoplasm</location>
    </subcellularLocation>
</comment>
<dbReference type="SMART" id="SM00336">
    <property type="entry name" value="BBOX"/>
    <property type="match status" value="1"/>
</dbReference>
<dbReference type="InterPro" id="IPR017907">
    <property type="entry name" value="Znf_RING_CS"/>
</dbReference>
<reference evidence="12" key="3">
    <citation type="submission" date="2025-09" db="UniProtKB">
        <authorList>
            <consortium name="Ensembl"/>
        </authorList>
    </citation>
    <scope>IDENTIFICATION</scope>
</reference>
<keyword evidence="13" id="KW-1185">Reference proteome</keyword>
<dbReference type="PROSITE" id="PS00518">
    <property type="entry name" value="ZF_RING_1"/>
    <property type="match status" value="1"/>
</dbReference>
<dbReference type="InterPro" id="IPR050143">
    <property type="entry name" value="TRIM/RBCC"/>
</dbReference>
<dbReference type="SUPFAM" id="SSF57850">
    <property type="entry name" value="RING/U-box"/>
    <property type="match status" value="1"/>
</dbReference>
<dbReference type="InterPro" id="IPR003877">
    <property type="entry name" value="SPRY_dom"/>
</dbReference>
<dbReference type="GO" id="GO:0005737">
    <property type="term" value="C:cytoplasm"/>
    <property type="evidence" value="ECO:0007669"/>
    <property type="project" value="UniProtKB-SubCell"/>
</dbReference>
<keyword evidence="8" id="KW-0175">Coiled coil</keyword>
<proteinExistence type="inferred from homology"/>
<dbReference type="GeneID" id="114796477"/>
<feature type="domain" description="B box-type" evidence="10">
    <location>
        <begin position="83"/>
        <end position="125"/>
    </location>
</feature>
<dbReference type="Proteomes" id="UP000694580">
    <property type="component" value="Chromosome 9"/>
</dbReference>
<dbReference type="Gene3D" id="3.30.160.60">
    <property type="entry name" value="Classic Zinc Finger"/>
    <property type="match status" value="1"/>
</dbReference>
<evidence type="ECO:0000259" key="11">
    <source>
        <dbReference type="PROSITE" id="PS50188"/>
    </source>
</evidence>
<dbReference type="RefSeq" id="XP_028846398.1">
    <property type="nucleotide sequence ID" value="XM_028990565.1"/>
</dbReference>
<dbReference type="PRINTS" id="PR01407">
    <property type="entry name" value="BUTYPHLNCDUF"/>
</dbReference>
<dbReference type="SMART" id="SM00589">
    <property type="entry name" value="PRY"/>
    <property type="match status" value="1"/>
</dbReference>
<dbReference type="CDD" id="cd12893">
    <property type="entry name" value="SPRY_PRY_TRIM35"/>
    <property type="match status" value="1"/>
</dbReference>
<dbReference type="Pfam" id="PF00643">
    <property type="entry name" value="zf-B_box"/>
    <property type="match status" value="1"/>
</dbReference>
<protein>
    <recommendedName>
        <fullName evidence="14">Zinc-binding protein A33-like</fullName>
    </recommendedName>
</protein>
<keyword evidence="4" id="KW-0479">Metal-binding</keyword>
<dbReference type="PROSITE" id="PS50188">
    <property type="entry name" value="B302_SPRY"/>
    <property type="match status" value="1"/>
</dbReference>
<evidence type="ECO:0000313" key="13">
    <source>
        <dbReference type="Proteomes" id="UP000694580"/>
    </source>
</evidence>
<keyword evidence="5 7" id="KW-0863">Zinc-finger</keyword>
<evidence type="ECO:0000256" key="6">
    <source>
        <dbReference type="ARBA" id="ARBA00022833"/>
    </source>
</evidence>
<gene>
    <name evidence="12" type="primary">LOC114796477</name>
</gene>
<dbReference type="SUPFAM" id="SSF49899">
    <property type="entry name" value="Concanavalin A-like lectins/glucanases"/>
    <property type="match status" value="1"/>
</dbReference>
<organism evidence="12 13">
    <name type="scientific">Denticeps clupeoides</name>
    <name type="common">denticle herring</name>
    <dbReference type="NCBI Taxonomy" id="299321"/>
    <lineage>
        <taxon>Eukaryota</taxon>
        <taxon>Metazoa</taxon>
        <taxon>Chordata</taxon>
        <taxon>Craniata</taxon>
        <taxon>Vertebrata</taxon>
        <taxon>Euteleostomi</taxon>
        <taxon>Actinopterygii</taxon>
        <taxon>Neopterygii</taxon>
        <taxon>Teleostei</taxon>
        <taxon>Clupei</taxon>
        <taxon>Clupeiformes</taxon>
        <taxon>Denticipitoidei</taxon>
        <taxon>Denticipitidae</taxon>
        <taxon>Denticeps</taxon>
    </lineage>
</organism>
<dbReference type="Gene3D" id="3.30.40.10">
    <property type="entry name" value="Zinc/RING finger domain, C3HC4 (zinc finger)"/>
    <property type="match status" value="1"/>
</dbReference>
<dbReference type="PROSITE" id="PS50089">
    <property type="entry name" value="ZF_RING_2"/>
    <property type="match status" value="1"/>
</dbReference>
<dbReference type="InterPro" id="IPR003879">
    <property type="entry name" value="Butyrophylin_SPRY"/>
</dbReference>
<reference evidence="12" key="2">
    <citation type="submission" date="2025-08" db="UniProtKB">
        <authorList>
            <consortium name="Ensembl"/>
        </authorList>
    </citation>
    <scope>IDENTIFICATION</scope>
</reference>
<dbReference type="GO" id="GO:0008270">
    <property type="term" value="F:zinc ion binding"/>
    <property type="evidence" value="ECO:0007669"/>
    <property type="project" value="UniProtKB-KW"/>
</dbReference>
<dbReference type="SUPFAM" id="SSF57845">
    <property type="entry name" value="B-box zinc-binding domain"/>
    <property type="match status" value="1"/>
</dbReference>
<accession>A0AAY4ASZ0</accession>
<dbReference type="InterPro" id="IPR018957">
    <property type="entry name" value="Znf_C3HC4_RING-type"/>
</dbReference>
<dbReference type="InterPro" id="IPR043136">
    <property type="entry name" value="B30.2/SPRY_sf"/>
</dbReference>
<evidence type="ECO:0000259" key="9">
    <source>
        <dbReference type="PROSITE" id="PS50089"/>
    </source>
</evidence>